<evidence type="ECO:0000313" key="3">
    <source>
        <dbReference type="Proteomes" id="UP000198341"/>
    </source>
</evidence>
<evidence type="ECO:0000313" key="2">
    <source>
        <dbReference type="EMBL" id="CCO14346.1"/>
    </source>
</evidence>
<evidence type="ECO:0000256" key="1">
    <source>
        <dbReference type="SAM" id="MobiDB-lite"/>
    </source>
</evidence>
<gene>
    <name evidence="2" type="ORF">Bathy01g02160</name>
</gene>
<keyword evidence="3" id="KW-1185">Reference proteome</keyword>
<dbReference type="Proteomes" id="UP000198341">
    <property type="component" value="Chromosome 1"/>
</dbReference>
<accession>K8E9K3</accession>
<dbReference type="EMBL" id="FO082278">
    <property type="protein sequence ID" value="CCO14346.1"/>
    <property type="molecule type" value="Genomic_DNA"/>
</dbReference>
<organism evidence="2 3">
    <name type="scientific">Bathycoccus prasinos</name>
    <dbReference type="NCBI Taxonomy" id="41875"/>
    <lineage>
        <taxon>Eukaryota</taxon>
        <taxon>Viridiplantae</taxon>
        <taxon>Chlorophyta</taxon>
        <taxon>Mamiellophyceae</taxon>
        <taxon>Mamiellales</taxon>
        <taxon>Bathycoccaceae</taxon>
        <taxon>Bathycoccus</taxon>
    </lineage>
</organism>
<dbReference type="KEGG" id="bpg:Bathy01g02160"/>
<reference evidence="2 3" key="1">
    <citation type="submission" date="2011-10" db="EMBL/GenBank/DDBJ databases">
        <authorList>
            <person name="Genoscope - CEA"/>
        </authorList>
    </citation>
    <scope>NUCLEOTIDE SEQUENCE [LARGE SCALE GENOMIC DNA]</scope>
    <source>
        <strain evidence="2 3">RCC 1105</strain>
    </source>
</reference>
<proteinExistence type="predicted"/>
<dbReference type="AlphaFoldDB" id="K8E9K3"/>
<dbReference type="GeneID" id="19017951"/>
<dbReference type="RefSeq" id="XP_007515467.1">
    <property type="nucleotide sequence ID" value="XM_007515405.1"/>
</dbReference>
<protein>
    <submittedName>
        <fullName evidence="2">Uncharacterized protein</fullName>
    </submittedName>
</protein>
<sequence length="687" mass="74949">MASVAAFAETTHSHLNALPDSLLDLARDVHLVSYQPSDDVCVQIVRKFSFRTILTALNSYSCPAPRRREEEEEEEDDDDKEEENGENNNTNNTNNLEVLCELVAKMSKCDRVIELLLFPDDAEDERGSLGGGCAREEVLGALAKGITKQDAFEEGEEENIYATTLTSRACAVALMEIMKYCARRSGRSADDDDAKSGATADEIFDRLLPDVLEGMLETSDERVLAALETAACAAVGERGKIGERRRMRVKQMVLGMAATGKCAHSSSVAKSRALTALAALSSDYSEGGEREGNEKEEIVRRKEIEAFEDTTRESVKCKDALLLAVTLESLGELCERDRRVAMKVFRSDELREVLFKNEKDDDEENEKREEERSMRIASLTCAARVCGSAVIVLTASDSNDIRRDNTEDAISFETCASIFVENATAMSSNRRSSDESAAAADALGTFCAIALSPSSSAASFAIVQALMLSALDILTTRSFYKSCVASIHALANASFYPAEIMQETKTENSQLLQSRFKKLKIVDGTATMSVSSSRTDGSTITFEKQLRMSCYSASSYRGTPAEAIAKALANTPGIRGNENDVQKRIALYRLAQSLGTRAWFARDCLMSSSTEALIGSKNCFEPTSEAMRWRMSALKAIAIGAMEARALDMIDESQYIQIKSTSEMNAFLGVGGVSKATAIPDVATLPR</sequence>
<feature type="compositionally biased region" description="Acidic residues" evidence="1">
    <location>
        <begin position="70"/>
        <end position="85"/>
    </location>
</feature>
<feature type="region of interest" description="Disordered" evidence="1">
    <location>
        <begin position="62"/>
        <end position="93"/>
    </location>
</feature>
<name>K8E9K3_9CHLO</name>